<dbReference type="PANTHER" id="PTHR45624">
    <property type="entry name" value="MITOCHONDRIAL BASIC AMINO ACIDS TRANSPORTER-RELATED"/>
    <property type="match status" value="1"/>
</dbReference>
<keyword evidence="4 9" id="KW-0812">Transmembrane</keyword>
<keyword evidence="13" id="KW-1185">Reference proteome</keyword>
<evidence type="ECO:0000256" key="6">
    <source>
        <dbReference type="ARBA" id="ARBA00022989"/>
    </source>
</evidence>
<keyword evidence="6 11" id="KW-1133">Transmembrane helix</keyword>
<keyword evidence="7" id="KW-0496">Mitochondrion</keyword>
<feature type="transmembrane region" description="Helical" evidence="11">
    <location>
        <begin position="224"/>
        <end position="245"/>
    </location>
</feature>
<dbReference type="GO" id="GO:0031966">
    <property type="term" value="C:mitochondrial membrane"/>
    <property type="evidence" value="ECO:0007669"/>
    <property type="project" value="UniProtKB-SubCell"/>
</dbReference>
<evidence type="ECO:0000256" key="10">
    <source>
        <dbReference type="RuleBase" id="RU000488"/>
    </source>
</evidence>
<evidence type="ECO:0000256" key="2">
    <source>
        <dbReference type="ARBA" id="ARBA00006375"/>
    </source>
</evidence>
<sequence length="339" mass="36732">MSNCRLTWPFSLAERDRQVKLNPTIDFVAGTLAGMTSLAVGYPLDTVKVRFQSPEIASKYRSTFHAVTTIIREERFVGLYKGIASPLTTAPLMNGIVFASYRFFLKLQLPSADTTPTLTQIALAGAGTGVVGSLLVTPVEHVKIRQQACLTPTSAGQVALQIFRQGGIPALYRGVTATALRDTGYGAYFAAYEATCRFFTPSNRLPASSDILGQVENEITELPWAALLLAGGLAGIAGWIVTFPFDVVKTRMQGNDAVDISSKANKQASEVKAHTTHVRRSDSARVNDPYRNTISTIIHSFRTEGIAVFFRGLAPTLIRAIPVNMVTFATFEAVVHTLS</sequence>
<gene>
    <name evidence="12" type="ORF">CVT26_016194</name>
</gene>
<evidence type="ECO:0000256" key="7">
    <source>
        <dbReference type="ARBA" id="ARBA00023128"/>
    </source>
</evidence>
<evidence type="ECO:0000313" key="12">
    <source>
        <dbReference type="EMBL" id="PPQ95978.1"/>
    </source>
</evidence>
<protein>
    <recommendedName>
        <fullName evidence="14">Mitochondrial carrier</fullName>
    </recommendedName>
</protein>
<reference evidence="12 13" key="1">
    <citation type="journal article" date="2018" name="Evol. Lett.">
        <title>Horizontal gene cluster transfer increased hallucinogenic mushroom diversity.</title>
        <authorList>
            <person name="Reynolds H.T."/>
            <person name="Vijayakumar V."/>
            <person name="Gluck-Thaler E."/>
            <person name="Korotkin H.B."/>
            <person name="Matheny P.B."/>
            <person name="Slot J.C."/>
        </authorList>
    </citation>
    <scope>NUCLEOTIDE SEQUENCE [LARGE SCALE GENOMIC DNA]</scope>
    <source>
        <strain evidence="12 13">SRW20</strain>
    </source>
</reference>
<evidence type="ECO:0008006" key="14">
    <source>
        <dbReference type="Google" id="ProtNLM"/>
    </source>
</evidence>
<proteinExistence type="inferred from homology"/>
<evidence type="ECO:0000256" key="9">
    <source>
        <dbReference type="PROSITE-ProRule" id="PRU00282"/>
    </source>
</evidence>
<dbReference type="Gene3D" id="1.50.40.10">
    <property type="entry name" value="Mitochondrial carrier domain"/>
    <property type="match status" value="1"/>
</dbReference>
<dbReference type="PANTHER" id="PTHR45624:SF10">
    <property type="entry name" value="SLC (SOLUTE CARRIER) HOMOLOG"/>
    <property type="match status" value="1"/>
</dbReference>
<keyword evidence="5" id="KW-0677">Repeat</keyword>
<keyword evidence="8 9" id="KW-0472">Membrane</keyword>
<evidence type="ECO:0000256" key="8">
    <source>
        <dbReference type="ARBA" id="ARBA00023136"/>
    </source>
</evidence>
<evidence type="ECO:0000256" key="5">
    <source>
        <dbReference type="ARBA" id="ARBA00022737"/>
    </source>
</evidence>
<dbReference type="InParanoid" id="A0A409XYX6"/>
<accession>A0A409XYX6</accession>
<keyword evidence="3 10" id="KW-0813">Transport</keyword>
<dbReference type="Pfam" id="PF00153">
    <property type="entry name" value="Mito_carr"/>
    <property type="match status" value="3"/>
</dbReference>
<feature type="repeat" description="Solcar" evidence="9">
    <location>
        <begin position="116"/>
        <end position="198"/>
    </location>
</feature>
<evidence type="ECO:0000256" key="1">
    <source>
        <dbReference type="ARBA" id="ARBA00004225"/>
    </source>
</evidence>
<dbReference type="SUPFAM" id="SSF103506">
    <property type="entry name" value="Mitochondrial carrier"/>
    <property type="match status" value="1"/>
</dbReference>
<dbReference type="InterPro" id="IPR023395">
    <property type="entry name" value="MCP_dom_sf"/>
</dbReference>
<organism evidence="12 13">
    <name type="scientific">Gymnopilus dilepis</name>
    <dbReference type="NCBI Taxonomy" id="231916"/>
    <lineage>
        <taxon>Eukaryota</taxon>
        <taxon>Fungi</taxon>
        <taxon>Dikarya</taxon>
        <taxon>Basidiomycota</taxon>
        <taxon>Agaricomycotina</taxon>
        <taxon>Agaricomycetes</taxon>
        <taxon>Agaricomycetidae</taxon>
        <taxon>Agaricales</taxon>
        <taxon>Agaricineae</taxon>
        <taxon>Hymenogastraceae</taxon>
        <taxon>Gymnopilus</taxon>
    </lineage>
</organism>
<dbReference type="PROSITE" id="PS50920">
    <property type="entry name" value="SOLCAR"/>
    <property type="match status" value="3"/>
</dbReference>
<dbReference type="Proteomes" id="UP000284706">
    <property type="component" value="Unassembled WGS sequence"/>
</dbReference>
<evidence type="ECO:0000313" key="13">
    <source>
        <dbReference type="Proteomes" id="UP000284706"/>
    </source>
</evidence>
<dbReference type="InterPro" id="IPR018108">
    <property type="entry name" value="MCP_transmembrane"/>
</dbReference>
<dbReference type="STRING" id="231916.A0A409XYX6"/>
<dbReference type="AlphaFoldDB" id="A0A409XYX6"/>
<feature type="repeat" description="Solcar" evidence="9">
    <location>
        <begin position="21"/>
        <end position="107"/>
    </location>
</feature>
<dbReference type="InterPro" id="IPR002067">
    <property type="entry name" value="MCP"/>
</dbReference>
<feature type="repeat" description="Solcar" evidence="9">
    <location>
        <begin position="222"/>
        <end position="337"/>
    </location>
</feature>
<comment type="similarity">
    <text evidence="2 10">Belongs to the mitochondrial carrier (TC 2.A.29) family.</text>
</comment>
<comment type="subcellular location">
    <subcellularLocation>
        <location evidence="1">Mitochondrion membrane</location>
        <topology evidence="1">Multi-pass membrane protein</topology>
    </subcellularLocation>
</comment>
<name>A0A409XYX6_9AGAR</name>
<dbReference type="GO" id="GO:0022857">
    <property type="term" value="F:transmembrane transporter activity"/>
    <property type="evidence" value="ECO:0007669"/>
    <property type="project" value="TreeGrafter"/>
</dbReference>
<dbReference type="EMBL" id="NHYE01001402">
    <property type="protein sequence ID" value="PPQ95978.1"/>
    <property type="molecule type" value="Genomic_DNA"/>
</dbReference>
<evidence type="ECO:0000256" key="3">
    <source>
        <dbReference type="ARBA" id="ARBA00022448"/>
    </source>
</evidence>
<evidence type="ECO:0000256" key="4">
    <source>
        <dbReference type="ARBA" id="ARBA00022692"/>
    </source>
</evidence>
<dbReference type="PRINTS" id="PR00926">
    <property type="entry name" value="MITOCARRIER"/>
</dbReference>
<dbReference type="InterPro" id="IPR050567">
    <property type="entry name" value="Mitochondrial_Carrier"/>
</dbReference>
<comment type="caution">
    <text evidence="12">The sequence shown here is derived from an EMBL/GenBank/DDBJ whole genome shotgun (WGS) entry which is preliminary data.</text>
</comment>
<dbReference type="OrthoDB" id="14252at2759"/>
<evidence type="ECO:0000256" key="11">
    <source>
        <dbReference type="SAM" id="Phobius"/>
    </source>
</evidence>